<dbReference type="Gene3D" id="2.60.40.10">
    <property type="entry name" value="Immunoglobulins"/>
    <property type="match status" value="3"/>
</dbReference>
<dbReference type="Pfam" id="PF16555">
    <property type="entry name" value="GramPos_pilinD1"/>
    <property type="match status" value="1"/>
</dbReference>
<proteinExistence type="inferred from homology"/>
<keyword evidence="4" id="KW-0472">Membrane</keyword>
<dbReference type="RefSeq" id="WP_078783523.1">
    <property type="nucleotide sequence ID" value="NZ_CABIYV010000003.1"/>
</dbReference>
<keyword evidence="9" id="KW-1185">Reference proteome</keyword>
<dbReference type="EMBL" id="FUYF01000002">
    <property type="protein sequence ID" value="SKA75979.1"/>
    <property type="molecule type" value="Genomic_DNA"/>
</dbReference>
<dbReference type="GeneID" id="93337002"/>
<dbReference type="AlphaFoldDB" id="A0A1T4WFP6"/>
<reference evidence="8 9" key="1">
    <citation type="submission" date="2017-02" db="EMBL/GenBank/DDBJ databases">
        <authorList>
            <person name="Peterson S.W."/>
        </authorList>
    </citation>
    <scope>NUCLEOTIDE SEQUENCE [LARGE SCALE GENOMIC DNA]</scope>
    <source>
        <strain evidence="8 9">ATCC 27749</strain>
    </source>
</reference>
<feature type="domain" description="Gram-positive pilin subunit D1 N-terminal" evidence="6">
    <location>
        <begin position="49"/>
        <end position="210"/>
    </location>
</feature>
<dbReference type="InterPro" id="IPR026466">
    <property type="entry name" value="Fim_isopep_form_D2_dom"/>
</dbReference>
<evidence type="ECO:0000256" key="1">
    <source>
        <dbReference type="ARBA" id="ARBA00007257"/>
    </source>
</evidence>
<dbReference type="InterPro" id="IPR013783">
    <property type="entry name" value="Ig-like_fold"/>
</dbReference>
<gene>
    <name evidence="8" type="ORF">SAMN02745178_00510</name>
</gene>
<dbReference type="InterPro" id="IPR048052">
    <property type="entry name" value="FM1-like"/>
</dbReference>
<dbReference type="Gene3D" id="2.60.40.740">
    <property type="match status" value="1"/>
</dbReference>
<feature type="transmembrane region" description="Helical" evidence="4">
    <location>
        <begin position="689"/>
        <end position="709"/>
    </location>
</feature>
<keyword evidence="2" id="KW-0964">Secreted</keyword>
<evidence type="ECO:0000256" key="5">
    <source>
        <dbReference type="SAM" id="SignalP"/>
    </source>
</evidence>
<dbReference type="OrthoDB" id="2199792at2"/>
<dbReference type="PANTHER" id="PTHR36108:SF13">
    <property type="entry name" value="COLOSSIN-B-RELATED"/>
    <property type="match status" value="1"/>
</dbReference>
<dbReference type="InterPro" id="IPR032364">
    <property type="entry name" value="GramPos_pilinD1_N"/>
</dbReference>
<evidence type="ECO:0000256" key="2">
    <source>
        <dbReference type="ARBA" id="ARBA00022525"/>
    </source>
</evidence>
<dbReference type="InterPro" id="IPR041033">
    <property type="entry name" value="SpaA_PFL_dom_1"/>
</dbReference>
<evidence type="ECO:0000259" key="7">
    <source>
        <dbReference type="Pfam" id="PF17802"/>
    </source>
</evidence>
<dbReference type="NCBIfam" id="TIGR04226">
    <property type="entry name" value="RrgB_K2N_iso_D2"/>
    <property type="match status" value="1"/>
</dbReference>
<comment type="similarity">
    <text evidence="1">Belongs to the serine-aspartate repeat-containing protein (SDr) family.</text>
</comment>
<feature type="domain" description="SpaA-like prealbumin fold" evidence="7">
    <location>
        <begin position="219"/>
        <end position="310"/>
    </location>
</feature>
<feature type="signal peptide" evidence="5">
    <location>
        <begin position="1"/>
        <end position="26"/>
    </location>
</feature>
<organism evidence="8 9">
    <name type="scientific">Gemmiger formicilis</name>
    <dbReference type="NCBI Taxonomy" id="745368"/>
    <lineage>
        <taxon>Bacteria</taxon>
        <taxon>Bacillati</taxon>
        <taxon>Bacillota</taxon>
        <taxon>Clostridia</taxon>
        <taxon>Eubacteriales</taxon>
        <taxon>Gemmiger</taxon>
    </lineage>
</organism>
<protein>
    <submittedName>
        <fullName evidence="8">LPXTG-motif cell wall anchor domain-containing protein/fimbrial isopeptide formation D2 domain-containing protein</fullName>
    </submittedName>
</protein>
<dbReference type="STRING" id="745368.SAMN02745178_00510"/>
<keyword evidence="4" id="KW-0812">Transmembrane</keyword>
<name>A0A1T4WFP6_9FIRM</name>
<evidence type="ECO:0000259" key="6">
    <source>
        <dbReference type="Pfam" id="PF16555"/>
    </source>
</evidence>
<dbReference type="PANTHER" id="PTHR36108">
    <property type="entry name" value="COLOSSIN-B-RELATED"/>
    <property type="match status" value="1"/>
</dbReference>
<dbReference type="NCBIfam" id="NF033902">
    <property type="entry name" value="iso_D2_wall_anc"/>
    <property type="match status" value="1"/>
</dbReference>
<accession>A0A1T4WFP6</accession>
<dbReference type="Proteomes" id="UP000190286">
    <property type="component" value="Unassembled WGS sequence"/>
</dbReference>
<evidence type="ECO:0000313" key="8">
    <source>
        <dbReference type="EMBL" id="SKA75979.1"/>
    </source>
</evidence>
<keyword evidence="3 5" id="KW-0732">Signal</keyword>
<dbReference type="NCBIfam" id="TIGR01167">
    <property type="entry name" value="LPXTG_anchor"/>
    <property type="match status" value="1"/>
</dbReference>
<feature type="domain" description="SpaA-like prealbumin fold" evidence="7">
    <location>
        <begin position="518"/>
        <end position="628"/>
    </location>
</feature>
<dbReference type="Pfam" id="PF17802">
    <property type="entry name" value="SpaA"/>
    <property type="match status" value="2"/>
</dbReference>
<sequence>MKLKRLFTAILSAALALSLCAMPAMAVEGTTTTGTTPKTSTSTIDIGQKGSITIYKRALDGTVSGTAGDGETMTAPGTALKDTGFTLYQVMNTQQLLDYYNDNPTDKQVEVEDYFTDYTKDKTAAGLKEKYKTPYREQVFTNAQGVAQFTELDVGMYLVIETQAPQAVTVPAEPFLVSIPMTRIGDTAEGEASQNQKQWLYDVTVYPKNSIAKGTVKLVKLGKQGDKTTKLADVQFTLYRKSDTKDEYTPVQTADPLVTDANGEIALKDLTKGRYYLQETGYTANNDKGYILNTTGKFYFDIDKNGKAVAATDPAITDTNKVSDASFTIDTTGTTLTVTNYKPDIKKTVTKRDGTADTHEADYGVGDDVQYTLTIKVPENVASLKTFKVTDTTVASQLLQKQESVKISGKNSAGTAVNEIAASSVTVTPDKNNSVMTVDFTPSTLAAVAGGEITITYTATVQSGAVVAGDGNVNTAQIVYSRTTNTEIDEGTDGNKPYEITDKGVVYTFALNIHKTGKGGTEGEKDLKGVTFDLYKKVDTEKTNDKNEYLFCGNPYTAINDTDAQKLGLNDSGATEKWIKVKTLTTGDDGKDGYASAKGLPSGTYKLVETKTVNGYNLLSKPVDAKLNLTYSEAWETKTTCDKNGNLTKRTIKTPTYKRDGETVTPGEEIKIINRAGFTLPVTGGFGTLLFSGIGVLLVLAGVGVLFSLKKKSNRA</sequence>
<evidence type="ECO:0000313" key="9">
    <source>
        <dbReference type="Proteomes" id="UP000190286"/>
    </source>
</evidence>
<keyword evidence="4" id="KW-1133">Transmembrane helix</keyword>
<evidence type="ECO:0000256" key="4">
    <source>
        <dbReference type="SAM" id="Phobius"/>
    </source>
</evidence>
<evidence type="ECO:0000256" key="3">
    <source>
        <dbReference type="ARBA" id="ARBA00022729"/>
    </source>
</evidence>
<feature type="chain" id="PRO_5012301274" evidence="5">
    <location>
        <begin position="27"/>
        <end position="716"/>
    </location>
</feature>